<dbReference type="InterPro" id="IPR020449">
    <property type="entry name" value="Tscrpt_reg_AraC-type_HTH"/>
</dbReference>
<keyword evidence="2" id="KW-0238">DNA-binding</keyword>
<keyword evidence="3" id="KW-0804">Transcription</keyword>
<evidence type="ECO:0000313" key="6">
    <source>
        <dbReference type="EMBL" id="MFC7150071.1"/>
    </source>
</evidence>
<feature type="domain" description="HTH araC/xylS-type" evidence="5">
    <location>
        <begin position="661"/>
        <end position="759"/>
    </location>
</feature>
<dbReference type="InterPro" id="IPR018060">
    <property type="entry name" value="HTH_AraC"/>
</dbReference>
<dbReference type="PANTHER" id="PTHR43280">
    <property type="entry name" value="ARAC-FAMILY TRANSCRIPTIONAL REGULATOR"/>
    <property type="match status" value="1"/>
</dbReference>
<dbReference type="InterPro" id="IPR041522">
    <property type="entry name" value="CdaR_GGDEF"/>
</dbReference>
<dbReference type="EMBL" id="JBHTAI010000009">
    <property type="protein sequence ID" value="MFC7150071.1"/>
    <property type="molecule type" value="Genomic_DNA"/>
</dbReference>
<proteinExistence type="predicted"/>
<dbReference type="PROSITE" id="PS01124">
    <property type="entry name" value="HTH_ARAC_FAMILY_2"/>
    <property type="match status" value="1"/>
</dbReference>
<dbReference type="Gene3D" id="1.10.10.60">
    <property type="entry name" value="Homeodomain-like"/>
    <property type="match status" value="2"/>
</dbReference>
<keyword evidence="4" id="KW-0812">Transmembrane</keyword>
<dbReference type="SUPFAM" id="SSF46689">
    <property type="entry name" value="Homeodomain-like"/>
    <property type="match status" value="2"/>
</dbReference>
<evidence type="ECO:0000256" key="1">
    <source>
        <dbReference type="ARBA" id="ARBA00023015"/>
    </source>
</evidence>
<evidence type="ECO:0000313" key="7">
    <source>
        <dbReference type="Proteomes" id="UP001596378"/>
    </source>
</evidence>
<protein>
    <submittedName>
        <fullName evidence="6">Helix-turn-helix domain-containing protein</fullName>
    </submittedName>
</protein>
<reference evidence="7" key="1">
    <citation type="journal article" date="2019" name="Int. J. Syst. Evol. Microbiol.">
        <title>The Global Catalogue of Microorganisms (GCM) 10K type strain sequencing project: providing services to taxonomists for standard genome sequencing and annotation.</title>
        <authorList>
            <consortium name="The Broad Institute Genomics Platform"/>
            <consortium name="The Broad Institute Genome Sequencing Center for Infectious Disease"/>
            <person name="Wu L."/>
            <person name="Ma J."/>
        </authorList>
    </citation>
    <scope>NUCLEOTIDE SEQUENCE [LARGE SCALE GENOMIC DNA]</scope>
    <source>
        <strain evidence="7">KCTC 12907</strain>
    </source>
</reference>
<dbReference type="Pfam" id="PF17853">
    <property type="entry name" value="GGDEF_2"/>
    <property type="match status" value="1"/>
</dbReference>
<dbReference type="Gene3D" id="3.30.450.20">
    <property type="entry name" value="PAS domain"/>
    <property type="match status" value="1"/>
</dbReference>
<dbReference type="PRINTS" id="PR00032">
    <property type="entry name" value="HTHARAC"/>
</dbReference>
<evidence type="ECO:0000256" key="4">
    <source>
        <dbReference type="SAM" id="Phobius"/>
    </source>
</evidence>
<keyword evidence="7" id="KW-1185">Reference proteome</keyword>
<evidence type="ECO:0000259" key="5">
    <source>
        <dbReference type="PROSITE" id="PS01124"/>
    </source>
</evidence>
<keyword evidence="4" id="KW-0472">Membrane</keyword>
<evidence type="ECO:0000256" key="3">
    <source>
        <dbReference type="ARBA" id="ARBA00023163"/>
    </source>
</evidence>
<feature type="transmembrane region" description="Helical" evidence="4">
    <location>
        <begin position="12"/>
        <end position="34"/>
    </location>
</feature>
<sequence>MEHIRRPTYRVRLIAFFLILGILPVVLLGIYAYWKSASIARDKVTDGNMNLLHQTEMMVEQKLKTIDNSATLLLTSSAVHNIRDKPLATVHFELFNGLLSQMHQMQAYDTGIQDATFINLNQDWLVNNRTMSSLSDANNQETIDSYLRHPSSSFWQREVPADRVPSGMAATEGINLIKKLPVYSNSPYGLFIVKIPSIELNQILSRGQSPGSTIIMDSDGYVIASVNESDVGRPLSSFGDFTVGPGGEEAVFFEASFSGIDSGVAYRRSPYNDWVYLSAVPMNEMTRESTAIGWATFSLSVAIVLLLLIASLVTARRMYRPIKQLVNSLGEIPHIASGVAEADEFQFIGGRILSLHDTRLSLENELHRQLPVLRELFMLKLFQGRIRPSAIREKLAQYGYSDHWKRYNVLSVQIDNFKDTTYRQQDNELLLYAVNNIVSELIPGDWRLSSIVLDDHQVSLVGALHDREAEIKAALFEIAEEIQSTVKRLLGLAVSVGVSNCFEDVRETPTAYRESIDALKYRLKLGPESIVLMEEIQPADRTAVKYPEQQATDLIDAIKRLDGEEADKHLKALLQTMQRSDMDFNVYQMALVRLLVDLERMVEASGVSLQTENGERLPLLSQLLELKTANEIERWFREGVIVPVMQQLERKQGSQYQRISDQMLAIIHDNYHTELTLDTCSAMMNYHPNYLKRVFRYTTGTNFSDYVMQHRISVAKKWLVETNMKVSEIADKVGYKSPQNFIRFFRRVEGKTPGQYRESNMN</sequence>
<dbReference type="Pfam" id="PF12833">
    <property type="entry name" value="HTH_18"/>
    <property type="match status" value="1"/>
</dbReference>
<keyword evidence="1" id="KW-0805">Transcription regulation</keyword>
<name>A0ABW2FAJ9_9BACL</name>
<dbReference type="PANTHER" id="PTHR43280:SF10">
    <property type="entry name" value="REGULATORY PROTEIN POCR"/>
    <property type="match status" value="1"/>
</dbReference>
<evidence type="ECO:0000256" key="2">
    <source>
        <dbReference type="ARBA" id="ARBA00023125"/>
    </source>
</evidence>
<dbReference type="SMART" id="SM00342">
    <property type="entry name" value="HTH_ARAC"/>
    <property type="match status" value="1"/>
</dbReference>
<comment type="caution">
    <text evidence="6">The sequence shown here is derived from an EMBL/GenBank/DDBJ whole genome shotgun (WGS) entry which is preliminary data.</text>
</comment>
<accession>A0ABW2FAJ9</accession>
<dbReference type="RefSeq" id="WP_378046177.1">
    <property type="nucleotide sequence ID" value="NZ_JBHMDN010000010.1"/>
</dbReference>
<feature type="transmembrane region" description="Helical" evidence="4">
    <location>
        <begin position="291"/>
        <end position="315"/>
    </location>
</feature>
<organism evidence="6 7">
    <name type="scientific">Cohnella cellulosilytica</name>
    <dbReference type="NCBI Taxonomy" id="986710"/>
    <lineage>
        <taxon>Bacteria</taxon>
        <taxon>Bacillati</taxon>
        <taxon>Bacillota</taxon>
        <taxon>Bacilli</taxon>
        <taxon>Bacillales</taxon>
        <taxon>Paenibacillaceae</taxon>
        <taxon>Cohnella</taxon>
    </lineage>
</organism>
<keyword evidence="4" id="KW-1133">Transmembrane helix</keyword>
<dbReference type="InterPro" id="IPR018062">
    <property type="entry name" value="HTH_AraC-typ_CS"/>
</dbReference>
<dbReference type="PROSITE" id="PS00041">
    <property type="entry name" value="HTH_ARAC_FAMILY_1"/>
    <property type="match status" value="1"/>
</dbReference>
<dbReference type="Proteomes" id="UP001596378">
    <property type="component" value="Unassembled WGS sequence"/>
</dbReference>
<dbReference type="InterPro" id="IPR009057">
    <property type="entry name" value="Homeodomain-like_sf"/>
</dbReference>
<gene>
    <name evidence="6" type="ORF">ACFQMJ_16210</name>
</gene>